<keyword evidence="2" id="KW-1185">Reference proteome</keyword>
<feature type="non-terminal residue" evidence="1">
    <location>
        <position position="1"/>
    </location>
</feature>
<evidence type="ECO:0000313" key="2">
    <source>
        <dbReference type="Proteomes" id="UP001529510"/>
    </source>
</evidence>
<gene>
    <name evidence="1" type="ORF">M9458_005692</name>
</gene>
<comment type="caution">
    <text evidence="1">The sequence shown here is derived from an EMBL/GenBank/DDBJ whole genome shotgun (WGS) entry which is preliminary data.</text>
</comment>
<name>A0ABD0RF31_CIRMR</name>
<evidence type="ECO:0000313" key="1">
    <source>
        <dbReference type="EMBL" id="KAL0197152.1"/>
    </source>
</evidence>
<feature type="non-terminal residue" evidence="1">
    <location>
        <position position="62"/>
    </location>
</feature>
<reference evidence="1 2" key="1">
    <citation type="submission" date="2024-05" db="EMBL/GenBank/DDBJ databases">
        <title>Genome sequencing and assembly of Indian major carp, Cirrhinus mrigala (Hamilton, 1822).</title>
        <authorList>
            <person name="Mohindra V."/>
            <person name="Chowdhury L.M."/>
            <person name="Lal K."/>
            <person name="Jena J.K."/>
        </authorList>
    </citation>
    <scope>NUCLEOTIDE SEQUENCE [LARGE SCALE GENOMIC DNA]</scope>
    <source>
        <strain evidence="1">CM1030</strain>
        <tissue evidence="1">Blood</tissue>
    </source>
</reference>
<accession>A0ABD0RF31</accession>
<sequence>LNGGAGGIWDFMSGSFSPSPSPVFSSLTSSTVGSSSADIGRLLRELDEAKRKIKQWEEAWHQ</sequence>
<protein>
    <submittedName>
        <fullName evidence="1">Uncharacterized protein</fullName>
    </submittedName>
</protein>
<proteinExistence type="predicted"/>
<organism evidence="1 2">
    <name type="scientific">Cirrhinus mrigala</name>
    <name type="common">Mrigala</name>
    <dbReference type="NCBI Taxonomy" id="683832"/>
    <lineage>
        <taxon>Eukaryota</taxon>
        <taxon>Metazoa</taxon>
        <taxon>Chordata</taxon>
        <taxon>Craniata</taxon>
        <taxon>Vertebrata</taxon>
        <taxon>Euteleostomi</taxon>
        <taxon>Actinopterygii</taxon>
        <taxon>Neopterygii</taxon>
        <taxon>Teleostei</taxon>
        <taxon>Ostariophysi</taxon>
        <taxon>Cypriniformes</taxon>
        <taxon>Cyprinidae</taxon>
        <taxon>Labeoninae</taxon>
        <taxon>Labeonini</taxon>
        <taxon>Cirrhinus</taxon>
    </lineage>
</organism>
<dbReference type="Proteomes" id="UP001529510">
    <property type="component" value="Unassembled WGS sequence"/>
</dbReference>
<dbReference type="EMBL" id="JAMKFB020000003">
    <property type="protein sequence ID" value="KAL0197152.1"/>
    <property type="molecule type" value="Genomic_DNA"/>
</dbReference>
<dbReference type="AlphaFoldDB" id="A0ABD0RF31"/>